<evidence type="ECO:0000313" key="16">
    <source>
        <dbReference type="Proteomes" id="UP000516480"/>
    </source>
</evidence>
<dbReference type="OMA" id="FYVTHKK"/>
<dbReference type="AlphaFoldDB" id="A0A0Y9UVW8"/>
<dbReference type="GO" id="GO:0005794">
    <property type="term" value="C:Golgi apparatus"/>
    <property type="evidence" value="ECO:0007669"/>
    <property type="project" value="TreeGrafter"/>
</dbReference>
<accession>A0A0Y9UVW8</accession>
<sequence length="519" mass="62042">MGNIDENNDSLIFVNYTVCEEVYKTYMKQRKCVNVAVHGKAINDEVGNENDNGKNQKKNVKKLVSFHNDQITKKNEYLSQNEKNNTVIKIPTLKYQKTDNIIKRRKTYFYNNDKYNKLMNEFKQQELKRIKSFHYIYKWQISIIILFFLSITFFLIGIYIYYESEQVVEVTIEYDSETKYKIFEIKKEMKQPIYIHYKISNFYYNYKHFLIDESHSTYDGKRCKHIKTLEDLYKFRCINGKQTLPELTQNLKIKNKSKIKNSIVGNENDDSQILDEEKCDINILTEKEKKQNIFPCGLVSASIFNDKISLSVKNKNLEINKFPIINYYDLFFYLKKHKKNSEKYQMWLNTFSHEYKNWFAPPMTSSFIKPYGIIKEDLKPGNDYKIIFTQNTWPEQAWKSKKYFQLTTLRPIGNATFELAYAFFLLSFIYFIILIVIFILAKLNFCKLGKTFDYCKMIINNKESKLHPKYQIAYSKKKFYSIKNSYSLRNDKLLTKIDSSENCINHKNIHKNVCICPLH</sequence>
<dbReference type="EMBL" id="LT614631">
    <property type="protein sequence ID" value="SCN23014.1"/>
    <property type="molecule type" value="Genomic_DNA"/>
</dbReference>
<evidence type="ECO:0000313" key="12">
    <source>
        <dbReference type="Proteomes" id="UP000069549"/>
    </source>
</evidence>
<name>A0A0Y9UVW8_PLABE</name>
<evidence type="ECO:0000313" key="14">
    <source>
        <dbReference type="Proteomes" id="UP000219974"/>
    </source>
</evidence>
<evidence type="ECO:0000256" key="2">
    <source>
        <dbReference type="ARBA" id="ARBA00009457"/>
    </source>
</evidence>
<dbReference type="Proteomes" id="UP000069549">
    <property type="component" value="Chromosome 5"/>
</dbReference>
<gene>
    <name evidence="7" type="ORF">PBK173_000083000</name>
    <name evidence="11" type="ORF">PBNK65E_000079100</name>
    <name evidence="8" type="ORF">PBNK65NY_000078700</name>
    <name evidence="9" type="ORF">PBSP11A_000078800</name>
    <name evidence="10" type="ORF">PBSP11RLL_000079000</name>
</gene>
<dbReference type="Proteomes" id="UP000219860">
    <property type="component" value="Chromosome 5"/>
</dbReference>
<dbReference type="Proteomes" id="UP000219974">
    <property type="component" value="Chromosome 5"/>
</dbReference>
<keyword evidence="3 6" id="KW-0812">Transmembrane</keyword>
<dbReference type="PANTHER" id="PTHR10926">
    <property type="entry name" value="CELL CYCLE CONTROL PROTEIN 50"/>
    <property type="match status" value="1"/>
</dbReference>
<dbReference type="InterPro" id="IPR005045">
    <property type="entry name" value="CDC50/LEM3_fam"/>
</dbReference>
<evidence type="ECO:0000256" key="6">
    <source>
        <dbReference type="SAM" id="Phobius"/>
    </source>
</evidence>
<evidence type="ECO:0000256" key="5">
    <source>
        <dbReference type="ARBA" id="ARBA00023136"/>
    </source>
</evidence>
<dbReference type="EMBL" id="LT608141">
    <property type="protein sequence ID" value="SCL93004.1"/>
    <property type="molecule type" value="Genomic_DNA"/>
</dbReference>
<dbReference type="VEuPathDB" id="PlasmoDB:PBANKA_0513400"/>
<dbReference type="GO" id="GO:0005783">
    <property type="term" value="C:endoplasmic reticulum"/>
    <property type="evidence" value="ECO:0007669"/>
    <property type="project" value="TreeGrafter"/>
</dbReference>
<dbReference type="EMBL" id="LT608253">
    <property type="protein sequence ID" value="SCM15769.1"/>
    <property type="molecule type" value="Genomic_DNA"/>
</dbReference>
<dbReference type="EMBL" id="LT608269">
    <property type="protein sequence ID" value="SCM17564.1"/>
    <property type="molecule type" value="Genomic_DNA"/>
</dbReference>
<evidence type="ECO:0000256" key="3">
    <source>
        <dbReference type="ARBA" id="ARBA00022692"/>
    </source>
</evidence>
<dbReference type="GO" id="GO:0005886">
    <property type="term" value="C:plasma membrane"/>
    <property type="evidence" value="ECO:0007669"/>
    <property type="project" value="TreeGrafter"/>
</dbReference>
<keyword evidence="5 6" id="KW-0472">Membrane</keyword>
<dbReference type="Pfam" id="PF03381">
    <property type="entry name" value="CDC50"/>
    <property type="match status" value="1"/>
</dbReference>
<reference evidence="7 12" key="1">
    <citation type="submission" date="2016-02" db="EMBL/GenBank/DDBJ databases">
        <authorList>
            <consortium name="Pathogen Informatics"/>
        </authorList>
    </citation>
    <scope>NUCLEOTIDE SEQUENCE [LARGE SCALE GENOMIC DNA]</scope>
    <source>
        <strain evidence="7 12">K173</strain>
        <strain evidence="8 16">NK65 ny</strain>
        <strain evidence="11 15">NK65e</strain>
        <strain evidence="9 13">SP11 Antwerpcl1</strain>
        <strain evidence="10 14">SP11 RLL</strain>
    </source>
</reference>
<feature type="transmembrane region" description="Helical" evidence="6">
    <location>
        <begin position="139"/>
        <end position="162"/>
    </location>
</feature>
<evidence type="ECO:0000313" key="7">
    <source>
        <dbReference type="EMBL" id="CXI10354.1"/>
    </source>
</evidence>
<dbReference type="EMBL" id="LT160025">
    <property type="protein sequence ID" value="CXI10354.1"/>
    <property type="molecule type" value="Genomic_DNA"/>
</dbReference>
<keyword evidence="4 6" id="KW-1133">Transmembrane helix</keyword>
<dbReference type="Proteomes" id="UP000220214">
    <property type="component" value="Chromosome 5"/>
</dbReference>
<comment type="subcellular location">
    <subcellularLocation>
        <location evidence="1">Membrane</location>
        <topology evidence="1">Multi-pass membrane protein</topology>
    </subcellularLocation>
</comment>
<evidence type="ECO:0000313" key="9">
    <source>
        <dbReference type="EMBL" id="SCM15769.1"/>
    </source>
</evidence>
<evidence type="ECO:0000313" key="11">
    <source>
        <dbReference type="EMBL" id="SCN23014.1"/>
    </source>
</evidence>
<comment type="similarity">
    <text evidence="2">Belongs to the CDC50/LEM3 family.</text>
</comment>
<evidence type="ECO:0000313" key="8">
    <source>
        <dbReference type="EMBL" id="SCL93004.1"/>
    </source>
</evidence>
<evidence type="ECO:0000313" key="13">
    <source>
        <dbReference type="Proteomes" id="UP000219860"/>
    </source>
</evidence>
<evidence type="ECO:0000256" key="4">
    <source>
        <dbReference type="ARBA" id="ARBA00022989"/>
    </source>
</evidence>
<organism evidence="7 12">
    <name type="scientific">Plasmodium berghei</name>
    <dbReference type="NCBI Taxonomy" id="5821"/>
    <lineage>
        <taxon>Eukaryota</taxon>
        <taxon>Sar</taxon>
        <taxon>Alveolata</taxon>
        <taxon>Apicomplexa</taxon>
        <taxon>Aconoidasida</taxon>
        <taxon>Haemosporida</taxon>
        <taxon>Plasmodiidae</taxon>
        <taxon>Plasmodium</taxon>
        <taxon>Plasmodium (Vinckeia)</taxon>
    </lineage>
</organism>
<evidence type="ECO:0000256" key="1">
    <source>
        <dbReference type="ARBA" id="ARBA00004141"/>
    </source>
</evidence>
<evidence type="ECO:0000313" key="15">
    <source>
        <dbReference type="Proteomes" id="UP000220214"/>
    </source>
</evidence>
<proteinExistence type="inferred from homology"/>
<feature type="transmembrane region" description="Helical" evidence="6">
    <location>
        <begin position="419"/>
        <end position="441"/>
    </location>
</feature>
<dbReference type="PANTHER" id="PTHR10926:SF0">
    <property type="entry name" value="CDC50, ISOFORM A"/>
    <property type="match status" value="1"/>
</dbReference>
<protein>
    <submittedName>
        <fullName evidence="7">LEM3/CDC50 family protein, putative</fullName>
    </submittedName>
</protein>
<evidence type="ECO:0000313" key="10">
    <source>
        <dbReference type="EMBL" id="SCM17564.1"/>
    </source>
</evidence>
<dbReference type="Proteomes" id="UP000516480">
    <property type="component" value="Chromosome 5"/>
</dbReference>
<dbReference type="OrthoDB" id="340608at2759"/>